<comment type="caution">
    <text evidence="1">The sequence shown here is derived from an EMBL/GenBank/DDBJ whole genome shotgun (WGS) entry which is preliminary data.</text>
</comment>
<dbReference type="EMBL" id="JAKUCV010007275">
    <property type="protein sequence ID" value="KAJ4824074.1"/>
    <property type="molecule type" value="Genomic_DNA"/>
</dbReference>
<dbReference type="Proteomes" id="UP001141552">
    <property type="component" value="Unassembled WGS sequence"/>
</dbReference>
<gene>
    <name evidence="1" type="ORF">Tsubulata_037625</name>
</gene>
<protein>
    <submittedName>
        <fullName evidence="1">Uncharacterized protein</fullName>
    </submittedName>
</protein>
<proteinExistence type="predicted"/>
<evidence type="ECO:0000313" key="1">
    <source>
        <dbReference type="EMBL" id="KAJ4824074.1"/>
    </source>
</evidence>
<evidence type="ECO:0000313" key="2">
    <source>
        <dbReference type="Proteomes" id="UP001141552"/>
    </source>
</evidence>
<reference evidence="1" key="1">
    <citation type="submission" date="2022-02" db="EMBL/GenBank/DDBJ databases">
        <authorList>
            <person name="Henning P.M."/>
            <person name="McCubbin A.G."/>
            <person name="Shore J.S."/>
        </authorList>
    </citation>
    <scope>NUCLEOTIDE SEQUENCE</scope>
    <source>
        <strain evidence="1">F60SS</strain>
        <tissue evidence="1">Leaves</tissue>
    </source>
</reference>
<accession>A0A9Q0F370</accession>
<dbReference type="AlphaFoldDB" id="A0A9Q0F370"/>
<organism evidence="1 2">
    <name type="scientific">Turnera subulata</name>
    <dbReference type="NCBI Taxonomy" id="218843"/>
    <lineage>
        <taxon>Eukaryota</taxon>
        <taxon>Viridiplantae</taxon>
        <taxon>Streptophyta</taxon>
        <taxon>Embryophyta</taxon>
        <taxon>Tracheophyta</taxon>
        <taxon>Spermatophyta</taxon>
        <taxon>Magnoliopsida</taxon>
        <taxon>eudicotyledons</taxon>
        <taxon>Gunneridae</taxon>
        <taxon>Pentapetalae</taxon>
        <taxon>rosids</taxon>
        <taxon>fabids</taxon>
        <taxon>Malpighiales</taxon>
        <taxon>Passifloraceae</taxon>
        <taxon>Turnera</taxon>
    </lineage>
</organism>
<keyword evidence="2" id="KW-1185">Reference proteome</keyword>
<name>A0A9Q0F370_9ROSI</name>
<reference evidence="1" key="2">
    <citation type="journal article" date="2023" name="Plants (Basel)">
        <title>Annotation of the Turnera subulata (Passifloraceae) Draft Genome Reveals the S-Locus Evolved after the Divergence of Turneroideae from Passifloroideae in a Stepwise Manner.</title>
        <authorList>
            <person name="Henning P.M."/>
            <person name="Roalson E.H."/>
            <person name="Mir W."/>
            <person name="McCubbin A.G."/>
            <person name="Shore J.S."/>
        </authorList>
    </citation>
    <scope>NUCLEOTIDE SEQUENCE</scope>
    <source>
        <strain evidence="1">F60SS</strain>
    </source>
</reference>
<sequence length="171" mass="18532">LLLLPPSPPISPPIPSLTPHHLFIFFSFSSFLPSLPPEPPLLPLSPISPRPPRCGHRFPSLTQQRTTTIKLPSLVATASHHRRRPTIHLPLLFVASSQPHVAAPTSSLISPSPSPICRRCSRLRRRLGSSPSADATVAVPVDVRAFPSEALAVDGGWTMVDYGDVVDDEIQ</sequence>
<feature type="non-terminal residue" evidence="1">
    <location>
        <position position="1"/>
    </location>
</feature>